<evidence type="ECO:0000313" key="4">
    <source>
        <dbReference type="EMBL" id="KAG0714351.1"/>
    </source>
</evidence>
<name>A0A8J4XT58_CHIOP</name>
<dbReference type="EMBL" id="JACEEZ010020615">
    <property type="protein sequence ID" value="KAG0714351.1"/>
    <property type="molecule type" value="Genomic_DNA"/>
</dbReference>
<gene>
    <name evidence="4" type="primary">CAND1_2</name>
    <name evidence="4" type="ORF">GWK47_014328</name>
</gene>
<dbReference type="OrthoDB" id="6260732at2759"/>
<reference evidence="4" key="1">
    <citation type="submission" date="2020-07" db="EMBL/GenBank/DDBJ databases">
        <title>The High-quality genome of the commercially important snow crab, Chionoecetes opilio.</title>
        <authorList>
            <person name="Jeong J.-H."/>
            <person name="Ryu S."/>
        </authorList>
    </citation>
    <scope>NUCLEOTIDE SEQUENCE</scope>
    <source>
        <strain evidence="4">MADBK_172401_WGS</strain>
        <tissue evidence="4">Digestive gland</tissue>
    </source>
</reference>
<proteinExistence type="predicted"/>
<evidence type="ECO:0000256" key="2">
    <source>
        <dbReference type="ARBA" id="ARBA00022786"/>
    </source>
</evidence>
<keyword evidence="2" id="KW-0833">Ubl conjugation pathway</keyword>
<feature type="compositionally biased region" description="Acidic residues" evidence="3">
    <location>
        <begin position="58"/>
        <end position="86"/>
    </location>
</feature>
<accession>A0A8J4XT58</accession>
<keyword evidence="5" id="KW-1185">Reference proteome</keyword>
<evidence type="ECO:0000256" key="1">
    <source>
        <dbReference type="ARBA" id="ARBA00022737"/>
    </source>
</evidence>
<protein>
    <submittedName>
        <fullName evidence="4">Cullin-associated NEDD8-dissociated protein 1</fullName>
    </submittedName>
</protein>
<evidence type="ECO:0000256" key="3">
    <source>
        <dbReference type="SAM" id="MobiDB-lite"/>
    </source>
</evidence>
<dbReference type="PANTHER" id="PTHR12696">
    <property type="entry name" value="TIP120"/>
    <property type="match status" value="1"/>
</dbReference>
<dbReference type="InterPro" id="IPR011989">
    <property type="entry name" value="ARM-like"/>
</dbReference>
<sequence>MPLVVQYVAVDDDELREYCISACEAFTLRCPKEITPHLSAITEMCLKYITHDPNYNYDDYDDDEGQMDMDEDDDGEEDDEYSDDDDMSWKVRRSSAKCLEAVISTRHEMLIEFYKTVSPQLITRFKEREENVKVDIFHAYMGLLRQTRPSPSLSLDPDAMEQEEGTISMLKQQVPALVKSVHRQMKEKSIKTRQGCFALLTELVQVYPGALTHPHPRPYTRHTVLPRE</sequence>
<feature type="region of interest" description="Disordered" evidence="3">
    <location>
        <begin position="57"/>
        <end position="86"/>
    </location>
</feature>
<dbReference type="Proteomes" id="UP000770661">
    <property type="component" value="Unassembled WGS sequence"/>
</dbReference>
<dbReference type="GO" id="GO:0010265">
    <property type="term" value="P:SCF complex assembly"/>
    <property type="evidence" value="ECO:0007669"/>
    <property type="project" value="InterPro"/>
</dbReference>
<dbReference type="InterPro" id="IPR016024">
    <property type="entry name" value="ARM-type_fold"/>
</dbReference>
<dbReference type="InterPro" id="IPR039852">
    <property type="entry name" value="CAND1/CAND2"/>
</dbReference>
<keyword evidence="1" id="KW-0677">Repeat</keyword>
<dbReference type="Gene3D" id="1.25.10.10">
    <property type="entry name" value="Leucine-rich Repeat Variant"/>
    <property type="match status" value="1"/>
</dbReference>
<comment type="caution">
    <text evidence="4">The sequence shown here is derived from an EMBL/GenBank/DDBJ whole genome shotgun (WGS) entry which is preliminary data.</text>
</comment>
<dbReference type="AlphaFoldDB" id="A0A8J4XT58"/>
<dbReference type="SUPFAM" id="SSF48371">
    <property type="entry name" value="ARM repeat"/>
    <property type="match status" value="1"/>
</dbReference>
<organism evidence="4 5">
    <name type="scientific">Chionoecetes opilio</name>
    <name type="common">Atlantic snow crab</name>
    <name type="synonym">Cancer opilio</name>
    <dbReference type="NCBI Taxonomy" id="41210"/>
    <lineage>
        <taxon>Eukaryota</taxon>
        <taxon>Metazoa</taxon>
        <taxon>Ecdysozoa</taxon>
        <taxon>Arthropoda</taxon>
        <taxon>Crustacea</taxon>
        <taxon>Multicrustacea</taxon>
        <taxon>Malacostraca</taxon>
        <taxon>Eumalacostraca</taxon>
        <taxon>Eucarida</taxon>
        <taxon>Decapoda</taxon>
        <taxon>Pleocyemata</taxon>
        <taxon>Brachyura</taxon>
        <taxon>Eubrachyura</taxon>
        <taxon>Majoidea</taxon>
        <taxon>Majidae</taxon>
        <taxon>Chionoecetes</taxon>
    </lineage>
</organism>
<evidence type="ECO:0000313" key="5">
    <source>
        <dbReference type="Proteomes" id="UP000770661"/>
    </source>
</evidence>